<feature type="transmembrane region" description="Helical" evidence="6">
    <location>
        <begin position="36"/>
        <end position="53"/>
    </location>
</feature>
<gene>
    <name evidence="8" type="ORF">A7K91_09085</name>
</gene>
<sequence>MQARLKWPGGLTQNATGKNAGRLGATAAAKDLGGRLLLLCIVLLTAAALLGGMPDKALASSVSAGAGVQLSAAPPAPALETYAALHNHNQSGKPGAESPSLGSLAVSAALIVSRAAFYFSTLLAAGLPFLMILFKRGDEQQPLLRRLDSLRQTSIKALLLATLTYIFLHSITIAQSVGGGDSWLRVFTETSLGKVWIAQLVLALLGFFALSLAIPGRIVWAAGLLVTESLNGHAAAAELKTGAIGFDFVHLLCSSLWASGVIALLVLWRKERKETGHFAERFAGIAWLTILLLVVSGIGMIILLAPSWHYLLYTSWGQWLIGKACLVVAVAATGYALRRRAKARLMPRGSLLKLDGLLMASIIAIASLFTFIGPASSGEPYKHHQMGESFHYTLEVTPNAAGPNKAELIVWLPEADGKPQEISLTFQAGRYSGGKAVTAKLKELPAPASHLEFPGFTAFYYESEGFVLPVPTGWSASLEVLTLEGERIQRSADLDNNEQ</sequence>
<dbReference type="EMBL" id="LYPA01000076">
    <property type="protein sequence ID" value="OBR62875.1"/>
    <property type="molecule type" value="Genomic_DNA"/>
</dbReference>
<feature type="transmembrane region" description="Helical" evidence="6">
    <location>
        <begin position="248"/>
        <end position="269"/>
    </location>
</feature>
<feature type="transmembrane region" description="Helical" evidence="6">
    <location>
        <begin position="316"/>
        <end position="337"/>
    </location>
</feature>
<accession>A0A1A5YBV3</accession>
<protein>
    <recommendedName>
        <fullName evidence="7">Copper resistance protein D domain-containing protein</fullName>
    </recommendedName>
</protein>
<reference evidence="8 9" key="1">
    <citation type="submission" date="2016-05" db="EMBL/GenBank/DDBJ databases">
        <title>Paenibacillus oryzae. sp. nov., isolated from the rice root.</title>
        <authorList>
            <person name="Zhang J."/>
            <person name="Zhang X."/>
        </authorList>
    </citation>
    <scope>NUCLEOTIDE SEQUENCE [LARGE SCALE GENOMIC DNA]</scope>
    <source>
        <strain evidence="8 9">1DrF-4</strain>
    </source>
</reference>
<dbReference type="Proteomes" id="UP000092024">
    <property type="component" value="Unassembled WGS sequence"/>
</dbReference>
<feature type="transmembrane region" description="Helical" evidence="6">
    <location>
        <begin position="115"/>
        <end position="134"/>
    </location>
</feature>
<evidence type="ECO:0000256" key="3">
    <source>
        <dbReference type="ARBA" id="ARBA00022692"/>
    </source>
</evidence>
<evidence type="ECO:0000313" key="8">
    <source>
        <dbReference type="EMBL" id="OBR62875.1"/>
    </source>
</evidence>
<feature type="transmembrane region" description="Helical" evidence="6">
    <location>
        <begin position="218"/>
        <end position="236"/>
    </location>
</feature>
<dbReference type="InterPro" id="IPR008457">
    <property type="entry name" value="Cu-R_CopD_dom"/>
</dbReference>
<keyword evidence="5 6" id="KW-0472">Membrane</keyword>
<dbReference type="STRING" id="1844972.A7K91_09085"/>
<feature type="domain" description="Copper resistance protein D" evidence="7">
    <location>
        <begin position="278"/>
        <end position="364"/>
    </location>
</feature>
<evidence type="ECO:0000256" key="2">
    <source>
        <dbReference type="ARBA" id="ARBA00022475"/>
    </source>
</evidence>
<feature type="transmembrane region" description="Helical" evidence="6">
    <location>
        <begin position="155"/>
        <end position="175"/>
    </location>
</feature>
<keyword evidence="9" id="KW-1185">Reference proteome</keyword>
<keyword evidence="3 6" id="KW-0812">Transmembrane</keyword>
<organism evidence="8 9">
    <name type="scientific">Paenibacillus oryzae</name>
    <dbReference type="NCBI Taxonomy" id="1844972"/>
    <lineage>
        <taxon>Bacteria</taxon>
        <taxon>Bacillati</taxon>
        <taxon>Bacillota</taxon>
        <taxon>Bacilli</taxon>
        <taxon>Bacillales</taxon>
        <taxon>Paenibacillaceae</taxon>
        <taxon>Paenibacillus</taxon>
    </lineage>
</organism>
<evidence type="ECO:0000256" key="5">
    <source>
        <dbReference type="ARBA" id="ARBA00023136"/>
    </source>
</evidence>
<comment type="subcellular location">
    <subcellularLocation>
        <location evidence="1">Cell membrane</location>
        <topology evidence="1">Multi-pass membrane protein</topology>
    </subcellularLocation>
</comment>
<dbReference type="Pfam" id="PF05425">
    <property type="entry name" value="CopD"/>
    <property type="match status" value="1"/>
</dbReference>
<comment type="caution">
    <text evidence="8">The sequence shown here is derived from an EMBL/GenBank/DDBJ whole genome shotgun (WGS) entry which is preliminary data.</text>
</comment>
<evidence type="ECO:0000256" key="4">
    <source>
        <dbReference type="ARBA" id="ARBA00022989"/>
    </source>
</evidence>
<feature type="transmembrane region" description="Helical" evidence="6">
    <location>
        <begin position="357"/>
        <end position="376"/>
    </location>
</feature>
<keyword evidence="2" id="KW-1003">Cell membrane</keyword>
<dbReference type="InterPro" id="IPR032694">
    <property type="entry name" value="CopC/D"/>
</dbReference>
<dbReference type="AlphaFoldDB" id="A0A1A5YBV3"/>
<feature type="transmembrane region" description="Helical" evidence="6">
    <location>
        <begin position="195"/>
        <end position="213"/>
    </location>
</feature>
<evidence type="ECO:0000256" key="1">
    <source>
        <dbReference type="ARBA" id="ARBA00004651"/>
    </source>
</evidence>
<name>A0A1A5YBV3_9BACL</name>
<dbReference type="RefSeq" id="WP_068686757.1">
    <property type="nucleotide sequence ID" value="NZ_LYPA01000076.1"/>
</dbReference>
<evidence type="ECO:0000313" key="9">
    <source>
        <dbReference type="Proteomes" id="UP000092024"/>
    </source>
</evidence>
<proteinExistence type="predicted"/>
<evidence type="ECO:0000256" key="6">
    <source>
        <dbReference type="SAM" id="Phobius"/>
    </source>
</evidence>
<dbReference type="PANTHER" id="PTHR34820:SF4">
    <property type="entry name" value="INNER MEMBRANE PROTEIN YEBZ"/>
    <property type="match status" value="1"/>
</dbReference>
<dbReference type="GO" id="GO:0006825">
    <property type="term" value="P:copper ion transport"/>
    <property type="evidence" value="ECO:0007669"/>
    <property type="project" value="InterPro"/>
</dbReference>
<dbReference type="GO" id="GO:0005886">
    <property type="term" value="C:plasma membrane"/>
    <property type="evidence" value="ECO:0007669"/>
    <property type="project" value="UniProtKB-SubCell"/>
</dbReference>
<feature type="transmembrane region" description="Helical" evidence="6">
    <location>
        <begin position="281"/>
        <end position="304"/>
    </location>
</feature>
<evidence type="ECO:0000259" key="7">
    <source>
        <dbReference type="Pfam" id="PF05425"/>
    </source>
</evidence>
<keyword evidence="4 6" id="KW-1133">Transmembrane helix</keyword>
<dbReference type="PANTHER" id="PTHR34820">
    <property type="entry name" value="INNER MEMBRANE PROTEIN YEBZ"/>
    <property type="match status" value="1"/>
</dbReference>